<organism evidence="1 2">
    <name type="scientific">Tubulinosema ratisbonensis</name>
    <dbReference type="NCBI Taxonomy" id="291195"/>
    <lineage>
        <taxon>Eukaryota</taxon>
        <taxon>Fungi</taxon>
        <taxon>Fungi incertae sedis</taxon>
        <taxon>Microsporidia</taxon>
        <taxon>Tubulinosematoidea</taxon>
        <taxon>Tubulinosematidae</taxon>
        <taxon>Tubulinosema</taxon>
    </lineage>
</organism>
<dbReference type="SUPFAM" id="SSF55486">
    <property type="entry name" value="Metalloproteases ('zincins'), catalytic domain"/>
    <property type="match status" value="1"/>
</dbReference>
<accession>A0A437AMQ0</accession>
<protein>
    <submittedName>
        <fullName evidence="1">Uncharacterized protein</fullName>
    </submittedName>
</protein>
<name>A0A437AMQ0_9MICR</name>
<evidence type="ECO:0000313" key="1">
    <source>
        <dbReference type="EMBL" id="RVD92434.1"/>
    </source>
</evidence>
<dbReference type="GO" id="GO:0008237">
    <property type="term" value="F:metallopeptidase activity"/>
    <property type="evidence" value="ECO:0007669"/>
    <property type="project" value="InterPro"/>
</dbReference>
<sequence length="254" mass="30343">MIVVKRAFCVFIISILLCKYAFYEQSRHKESLFLNNKHDFYSKHFIHALKESFDKFYVTFVKFFEMDDSYKKIKLNILLINEYNKLNIFELKKLILNYFKKERIFYFRFITKIKIMKELNIKKKKILNYNLESDSLSTLESEDKNQAFEMLKKFRNSSRNIKNFNKFDIKILFKENRSGEVGGISFEKGAFDPYFSYGIVFVENTDDVLDIFIKSLHEIYHLLGAESDNVFGSLMNCIHETNNVKLSIKSKIKK</sequence>
<dbReference type="AlphaFoldDB" id="A0A437AMQ0"/>
<dbReference type="Gene3D" id="3.40.390.10">
    <property type="entry name" value="Collagenase (Catalytic Domain)"/>
    <property type="match status" value="1"/>
</dbReference>
<reference evidence="1 2" key="1">
    <citation type="submission" date="2018-10" db="EMBL/GenBank/DDBJ databases">
        <title>Draft genome sequence of the microsporidian Tubulinosema ratisbonensis.</title>
        <authorList>
            <person name="Polonais V."/>
            <person name="Peyretaillade E."/>
            <person name="Niehus S."/>
            <person name="Wawrzyniak I."/>
            <person name="Franchet A."/>
            <person name="Gaspin C."/>
            <person name="Reichstadt M."/>
            <person name="Belser C."/>
            <person name="Labadie K."/>
            <person name="Delbac F."/>
            <person name="Ferrandon D."/>
        </authorList>
    </citation>
    <scope>NUCLEOTIDE SEQUENCE [LARGE SCALE GENOMIC DNA]</scope>
    <source>
        <strain evidence="1 2">Franzen</strain>
    </source>
</reference>
<keyword evidence="2" id="KW-1185">Reference proteome</keyword>
<dbReference type="Proteomes" id="UP000282876">
    <property type="component" value="Unassembled WGS sequence"/>
</dbReference>
<evidence type="ECO:0000313" key="2">
    <source>
        <dbReference type="Proteomes" id="UP000282876"/>
    </source>
</evidence>
<dbReference type="VEuPathDB" id="MicrosporidiaDB:TUBRATIS_10570"/>
<dbReference type="InterPro" id="IPR024079">
    <property type="entry name" value="MetalloPept_cat_dom_sf"/>
</dbReference>
<gene>
    <name evidence="1" type="ORF">TUBRATIS_10570</name>
</gene>
<comment type="caution">
    <text evidence="1">The sequence shown here is derived from an EMBL/GenBank/DDBJ whole genome shotgun (WGS) entry which is preliminary data.</text>
</comment>
<proteinExistence type="predicted"/>
<dbReference type="EMBL" id="RCSS01000220">
    <property type="protein sequence ID" value="RVD92434.1"/>
    <property type="molecule type" value="Genomic_DNA"/>
</dbReference>